<sequence>MKKKNKIIVTVVVICIIAGLFIMNSVSKRSKGETVDTESIEVRDITAIVSASGQVKAKKTVNISANSLGTITSLAVKEGDEVTEDQFLLQIDPVPLELQVERLKAAIKGAEAAYDIAKANYEKAISNARRIEELYNKGLQSKEVHENAVTGLAVATKELQSAKLQIEQQRAQMRSASHDLQKVTIQAPIAGIVTRLNVEEGENVIMGTMNNPGTVIMTISDMSVIEVELEVDETDVVDSRIGQTASVTLDSYPDKKFSGTVTEIGNSPLIATATLGQSEAVNFKVVVTLDDKVEGVRPGFSATAEIITAKKKEVASVPIQAMLTREVAVDKDNNIIKNQSTSKQTGKIDESKYKKKEMEGVFIYNQGKAEFKPVETGIVGESYFEVVKGLNKGEIVVTGPYKVLRELKDGDKIKLQKEKEKT</sequence>
<dbReference type="NCBIfam" id="TIGR01730">
    <property type="entry name" value="RND_mfp"/>
    <property type="match status" value="1"/>
</dbReference>
<feature type="coiled-coil region" evidence="2">
    <location>
        <begin position="100"/>
        <end position="186"/>
    </location>
</feature>
<reference evidence="6 7" key="1">
    <citation type="journal article" date="2016" name="Nat. Commun.">
        <title>Thousands of microbial genomes shed light on interconnected biogeochemical processes in an aquifer system.</title>
        <authorList>
            <person name="Anantharaman K."/>
            <person name="Brown C.T."/>
            <person name="Hug L.A."/>
            <person name="Sharon I."/>
            <person name="Castelle C.J."/>
            <person name="Probst A.J."/>
            <person name="Thomas B.C."/>
            <person name="Singh A."/>
            <person name="Wilkins M.J."/>
            <person name="Karaoz U."/>
            <person name="Brodie E.L."/>
            <person name="Williams K.H."/>
            <person name="Hubbard S.S."/>
            <person name="Banfield J.F."/>
        </authorList>
    </citation>
    <scope>NUCLEOTIDE SEQUENCE [LARGE SCALE GENOMIC DNA]</scope>
</reference>
<keyword evidence="2" id="KW-0175">Coiled coil</keyword>
<feature type="transmembrane region" description="Helical" evidence="3">
    <location>
        <begin position="7"/>
        <end position="26"/>
    </location>
</feature>
<dbReference type="Pfam" id="PF25990">
    <property type="entry name" value="Beta-barrel_YknX"/>
    <property type="match status" value="1"/>
</dbReference>
<evidence type="ECO:0000259" key="4">
    <source>
        <dbReference type="Pfam" id="PF25917"/>
    </source>
</evidence>
<evidence type="ECO:0000313" key="6">
    <source>
        <dbReference type="EMBL" id="OGF58979.1"/>
    </source>
</evidence>
<feature type="domain" description="Multidrug resistance protein MdtA-like barrel-sandwich hybrid" evidence="4">
    <location>
        <begin position="60"/>
        <end position="210"/>
    </location>
</feature>
<feature type="domain" description="YknX-like beta-barrel" evidence="5">
    <location>
        <begin position="226"/>
        <end position="306"/>
    </location>
</feature>
<dbReference type="EMBL" id="MFGW01000226">
    <property type="protein sequence ID" value="OGF58979.1"/>
    <property type="molecule type" value="Genomic_DNA"/>
</dbReference>
<dbReference type="GO" id="GO:1990281">
    <property type="term" value="C:efflux pump complex"/>
    <property type="evidence" value="ECO:0007669"/>
    <property type="project" value="TreeGrafter"/>
</dbReference>
<accession>A0A1F5V6B8</accession>
<evidence type="ECO:0000313" key="7">
    <source>
        <dbReference type="Proteomes" id="UP000178943"/>
    </source>
</evidence>
<dbReference type="PANTHER" id="PTHR30469:SF33">
    <property type="entry name" value="SLR1207 PROTEIN"/>
    <property type="match status" value="1"/>
</dbReference>
<dbReference type="STRING" id="1817863.A2Y62_21050"/>
<protein>
    <submittedName>
        <fullName evidence="6">Uncharacterized protein</fullName>
    </submittedName>
</protein>
<dbReference type="PANTHER" id="PTHR30469">
    <property type="entry name" value="MULTIDRUG RESISTANCE PROTEIN MDTA"/>
    <property type="match status" value="1"/>
</dbReference>
<dbReference type="Gene3D" id="2.40.50.100">
    <property type="match status" value="1"/>
</dbReference>
<evidence type="ECO:0000259" key="5">
    <source>
        <dbReference type="Pfam" id="PF25990"/>
    </source>
</evidence>
<dbReference type="Gene3D" id="2.40.30.170">
    <property type="match status" value="1"/>
</dbReference>
<dbReference type="InterPro" id="IPR058636">
    <property type="entry name" value="Beta-barrel_YknX"/>
</dbReference>
<dbReference type="InterPro" id="IPR058625">
    <property type="entry name" value="MdtA-like_BSH"/>
</dbReference>
<dbReference type="Proteomes" id="UP000178943">
    <property type="component" value="Unassembled WGS sequence"/>
</dbReference>
<evidence type="ECO:0000256" key="2">
    <source>
        <dbReference type="SAM" id="Coils"/>
    </source>
</evidence>
<gene>
    <name evidence="6" type="ORF">A2Y62_21050</name>
</gene>
<comment type="similarity">
    <text evidence="1">Belongs to the membrane fusion protein (MFP) (TC 8.A.1) family.</text>
</comment>
<keyword evidence="3" id="KW-0812">Transmembrane</keyword>
<dbReference type="GO" id="GO:0015562">
    <property type="term" value="F:efflux transmembrane transporter activity"/>
    <property type="evidence" value="ECO:0007669"/>
    <property type="project" value="TreeGrafter"/>
</dbReference>
<dbReference type="InterPro" id="IPR006143">
    <property type="entry name" value="RND_pump_MFP"/>
</dbReference>
<organism evidence="6 7">
    <name type="scientific">Candidatus Fischerbacteria bacterium RBG_13_37_8</name>
    <dbReference type="NCBI Taxonomy" id="1817863"/>
    <lineage>
        <taxon>Bacteria</taxon>
        <taxon>Candidatus Fischeribacteriota</taxon>
    </lineage>
</organism>
<dbReference type="SUPFAM" id="SSF111369">
    <property type="entry name" value="HlyD-like secretion proteins"/>
    <property type="match status" value="1"/>
</dbReference>
<dbReference type="Gene3D" id="1.10.287.470">
    <property type="entry name" value="Helix hairpin bin"/>
    <property type="match status" value="1"/>
</dbReference>
<name>A0A1F5V6B8_9BACT</name>
<evidence type="ECO:0000256" key="3">
    <source>
        <dbReference type="SAM" id="Phobius"/>
    </source>
</evidence>
<proteinExistence type="inferred from homology"/>
<dbReference type="Gene3D" id="2.40.420.20">
    <property type="match status" value="1"/>
</dbReference>
<dbReference type="AlphaFoldDB" id="A0A1F5V6B8"/>
<keyword evidence="3" id="KW-1133">Transmembrane helix</keyword>
<keyword evidence="3" id="KW-0472">Membrane</keyword>
<comment type="caution">
    <text evidence="6">The sequence shown here is derived from an EMBL/GenBank/DDBJ whole genome shotgun (WGS) entry which is preliminary data.</text>
</comment>
<evidence type="ECO:0000256" key="1">
    <source>
        <dbReference type="ARBA" id="ARBA00009477"/>
    </source>
</evidence>
<dbReference type="Pfam" id="PF25917">
    <property type="entry name" value="BSH_RND"/>
    <property type="match status" value="1"/>
</dbReference>